<keyword evidence="3" id="KW-1185">Reference proteome</keyword>
<gene>
    <name evidence="2" type="ORF">WJX74_002998</name>
</gene>
<dbReference type="Proteomes" id="UP001438707">
    <property type="component" value="Unassembled WGS sequence"/>
</dbReference>
<reference evidence="2 3" key="1">
    <citation type="journal article" date="2024" name="Nat. Commun.">
        <title>Phylogenomics reveals the evolutionary origins of lichenization in chlorophyte algae.</title>
        <authorList>
            <person name="Puginier C."/>
            <person name="Libourel C."/>
            <person name="Otte J."/>
            <person name="Skaloud P."/>
            <person name="Haon M."/>
            <person name="Grisel S."/>
            <person name="Petersen M."/>
            <person name="Berrin J.G."/>
            <person name="Delaux P.M."/>
            <person name="Dal Grande F."/>
            <person name="Keller J."/>
        </authorList>
    </citation>
    <scope>NUCLEOTIDE SEQUENCE [LARGE SCALE GENOMIC DNA]</scope>
    <source>
        <strain evidence="2 3">SAG 2145</strain>
    </source>
</reference>
<evidence type="ECO:0000313" key="2">
    <source>
        <dbReference type="EMBL" id="KAK9834497.1"/>
    </source>
</evidence>
<evidence type="ECO:0000256" key="1">
    <source>
        <dbReference type="SAM" id="Coils"/>
    </source>
</evidence>
<dbReference type="AlphaFoldDB" id="A0AAW1RMK3"/>
<feature type="coiled-coil region" evidence="1">
    <location>
        <begin position="136"/>
        <end position="163"/>
    </location>
</feature>
<sequence length="475" mass="51609">MSWIGRSLGLGLCEDTGATSSPRFGGELPLSTPDTSLSFEEQLAAMLQTTTSLPPFKANNALLEPWNLQTAFLPAAERLHQFTGLNNAHSPLSQAEAGASRSLPSSCVSSSMRQPAFLFSSVPSSQQPVSPTPDTVAELQARLKHVQREADILKAEQAVLRAENEALAADKAVVQSENGMLRDRMRIMEATPFVPFFEPVIREAPDSDPIHVMAARGHCDENCTRPCCQFPISPDGTLNGAAQLHLTVHKGSVLTLTAGECARMPQSALASLWKEYVNACAACLPDIENNAEARARMHRLVIEVGLLMGCKAFAQPKGLRTFHATKMEDGPFAPASPSAAMSAAFVHSLNLSQGQLEKLVDIQAIWHQELSRLRTERNTICLSIRDIPSGAAGSGAQAGAYLRLQDGICALKENLRKDHVLHIRLFHLTWKSCFTAEQCAKIVVQSYPWCPDAAAICNEVAARYQHPIQELPTDM</sequence>
<name>A0AAW1RMK3_9CHLO</name>
<proteinExistence type="predicted"/>
<comment type="caution">
    <text evidence="2">The sequence shown here is derived from an EMBL/GenBank/DDBJ whole genome shotgun (WGS) entry which is preliminary data.</text>
</comment>
<organism evidence="2 3">
    <name type="scientific">Apatococcus lobatus</name>
    <dbReference type="NCBI Taxonomy" id="904363"/>
    <lineage>
        <taxon>Eukaryota</taxon>
        <taxon>Viridiplantae</taxon>
        <taxon>Chlorophyta</taxon>
        <taxon>core chlorophytes</taxon>
        <taxon>Trebouxiophyceae</taxon>
        <taxon>Chlorellales</taxon>
        <taxon>Chlorellaceae</taxon>
        <taxon>Apatococcus</taxon>
    </lineage>
</organism>
<keyword evidence="1" id="KW-0175">Coiled coil</keyword>
<protein>
    <submittedName>
        <fullName evidence="2">Uncharacterized protein</fullName>
    </submittedName>
</protein>
<dbReference type="EMBL" id="JALJOS010000009">
    <property type="protein sequence ID" value="KAK9834497.1"/>
    <property type="molecule type" value="Genomic_DNA"/>
</dbReference>
<accession>A0AAW1RMK3</accession>
<evidence type="ECO:0000313" key="3">
    <source>
        <dbReference type="Proteomes" id="UP001438707"/>
    </source>
</evidence>